<dbReference type="PANTHER" id="PTHR32215">
    <property type="entry name" value="CILIA- AND FLAGELLA-ASSOCIATED PROTEIN 57"/>
    <property type="match status" value="1"/>
</dbReference>
<feature type="compositionally biased region" description="Low complexity" evidence="6">
    <location>
        <begin position="697"/>
        <end position="710"/>
    </location>
</feature>
<evidence type="ECO:0000256" key="4">
    <source>
        <dbReference type="PROSITE-ProRule" id="PRU00221"/>
    </source>
</evidence>
<dbReference type="GO" id="GO:0005840">
    <property type="term" value="C:ribosome"/>
    <property type="evidence" value="ECO:0007669"/>
    <property type="project" value="UniProtKB-KW"/>
</dbReference>
<feature type="repeat" description="WD" evidence="4">
    <location>
        <begin position="142"/>
        <end position="175"/>
    </location>
</feature>
<dbReference type="InterPro" id="IPR052993">
    <property type="entry name" value="CFA-57"/>
</dbReference>
<evidence type="ECO:0000256" key="3">
    <source>
        <dbReference type="ARBA" id="ARBA00022980"/>
    </source>
</evidence>
<dbReference type="InterPro" id="IPR011047">
    <property type="entry name" value="Quinoprotein_ADH-like_sf"/>
</dbReference>
<evidence type="ECO:0000256" key="2">
    <source>
        <dbReference type="ARBA" id="ARBA00022737"/>
    </source>
</evidence>
<keyword evidence="3" id="KW-0689">Ribosomal protein</keyword>
<name>A0A0N0P8U2_LEPSE</name>
<dbReference type="Gene3D" id="1.10.287.1490">
    <property type="match status" value="1"/>
</dbReference>
<keyword evidence="2" id="KW-0677">Repeat</keyword>
<reference evidence="7 8" key="1">
    <citation type="journal article" date="2015" name="PLoS Pathog.">
        <title>Leptomonas seymouri: Adaptations to the Dixenous Life Cycle Analyzed by Genome Sequencing, Transcriptome Profiling and Co-infection with Leishmania donovani.</title>
        <authorList>
            <person name="Kraeva N."/>
            <person name="Butenko A."/>
            <person name="Hlavacova J."/>
            <person name="Kostygov A."/>
            <person name="Myskova J."/>
            <person name="Grybchuk D."/>
            <person name="Lestinova T."/>
            <person name="Votypka J."/>
            <person name="Volf P."/>
            <person name="Opperdoes F."/>
            <person name="Flegontov P."/>
            <person name="Lukes J."/>
            <person name="Yurchenko V."/>
        </authorList>
    </citation>
    <scope>NUCLEOTIDE SEQUENCE [LARGE SCALE GENOMIC DNA]</scope>
    <source>
        <strain evidence="7 8">ATCC 30220</strain>
    </source>
</reference>
<dbReference type="VEuPathDB" id="TriTrypDB:Lsey_0014_0400"/>
<keyword evidence="1 4" id="KW-0853">WD repeat</keyword>
<accession>A0A0N0P8U2</accession>
<feature type="coiled-coil region" evidence="5">
    <location>
        <begin position="512"/>
        <end position="588"/>
    </location>
</feature>
<feature type="coiled-coil region" evidence="5">
    <location>
        <begin position="226"/>
        <end position="412"/>
    </location>
</feature>
<dbReference type="PROSITE" id="PS50294">
    <property type="entry name" value="WD_REPEATS_REGION"/>
    <property type="match status" value="1"/>
</dbReference>
<evidence type="ECO:0000256" key="6">
    <source>
        <dbReference type="SAM" id="MobiDB-lite"/>
    </source>
</evidence>
<gene>
    <name evidence="7" type="ORF">ABL78_0989</name>
</gene>
<dbReference type="SMART" id="SM00320">
    <property type="entry name" value="WD40"/>
    <property type="match status" value="2"/>
</dbReference>
<dbReference type="InterPro" id="IPR019775">
    <property type="entry name" value="WD40_repeat_CS"/>
</dbReference>
<dbReference type="Pfam" id="PF00400">
    <property type="entry name" value="WD40"/>
    <property type="match status" value="1"/>
</dbReference>
<feature type="region of interest" description="Disordered" evidence="6">
    <location>
        <begin position="817"/>
        <end position="837"/>
    </location>
</feature>
<sequence>MIMDWSIAEMRKQTEHADKRFQYVAVASDDRSVWAVAVPTSATAMDVSWKVLLREIDRQSLGTTSGGAATAAGGGTGAANPGSGTFTGSIQGNSVGDYEFTETVLTSLAVAPHQRVLVAGAEDGSVKAITFPLQAGIQEAPLTAHAQPITQMTISFDETTLFTAAADGSVMMWEVYPEREKMKAAAAAGAITAASTAGTPSPQHQDPVSRQVLSGDEEVLVTRQEMEEHSIEIESLQHYIERLKTDMESEDKRRAHEQGTRTREKAEELQQIAVALAAEYDALRHAKVDQEKTFLDAKTGKEREAAERLEDLETQRQHAVDDLEEECASQQHTLETTKAAHSEELAELKTQIAKARKDDEAHYQDVLAQRQEAIRKLRRQLEQSQETNRVTLRQLELDTDAESQSVQQKQQQALQGVRERYLRLKGEGAVMRKNAIRLEREIEVRTNELQLLDGAKVALQAQLAALTHQVTQLHQDIDERDSVTEKKEKVIYSLKKQNQELEKHKYVLDHQIRELKGQIEPKQREIAELNQETKNQNANLEEQHTNNMTLRENTEELKKDISEQQQRLQAHLRELKRLETYRSRAERDIGELAHQLQDPASLVAAITQLYEVHVVPQDVEQIAPADPQVKRELQSQLEYLSTSVDALRRKLKADQQRHKKEVSAMMSENLSFIREIHALRGEMDHLRARVAADTVLKQKQQNQPQQSRRAPGGRGGRSGGSAGNRSATRHASAERRAADALQVADGAATGASVRAQGYAHSEAESATTGVIRRRGGDGASAQRPPTPPAEIEINNNELRALRVYIAALERTLAEHTASTTAVAPSAAVPRADPFSQV</sequence>
<protein>
    <submittedName>
        <fullName evidence="7">Uncharacterized protein</fullName>
    </submittedName>
</protein>
<dbReference type="PROSITE" id="PS00678">
    <property type="entry name" value="WD_REPEATS_1"/>
    <property type="match status" value="1"/>
</dbReference>
<dbReference type="PROSITE" id="PS50082">
    <property type="entry name" value="WD_REPEATS_2"/>
    <property type="match status" value="1"/>
</dbReference>
<keyword evidence="8" id="KW-1185">Reference proteome</keyword>
<keyword evidence="5" id="KW-0175">Coiled coil</keyword>
<evidence type="ECO:0000256" key="1">
    <source>
        <dbReference type="ARBA" id="ARBA00022574"/>
    </source>
</evidence>
<dbReference type="Proteomes" id="UP000038009">
    <property type="component" value="Unassembled WGS sequence"/>
</dbReference>
<dbReference type="EMBL" id="LJSK01000014">
    <property type="protein sequence ID" value="KPI89917.1"/>
    <property type="molecule type" value="Genomic_DNA"/>
</dbReference>
<proteinExistence type="predicted"/>
<dbReference type="PANTHER" id="PTHR32215:SF0">
    <property type="entry name" value="CILIA- AND FLAGELLA-ASSOCIATED PROTEIN 57"/>
    <property type="match status" value="1"/>
</dbReference>
<feature type="region of interest" description="Disordered" evidence="6">
    <location>
        <begin position="752"/>
        <end position="790"/>
    </location>
</feature>
<evidence type="ECO:0000256" key="5">
    <source>
        <dbReference type="SAM" id="Coils"/>
    </source>
</evidence>
<evidence type="ECO:0000313" key="7">
    <source>
        <dbReference type="EMBL" id="KPI89917.1"/>
    </source>
</evidence>
<dbReference type="Gene3D" id="2.130.10.10">
    <property type="entry name" value="YVTN repeat-like/Quinoprotein amine dehydrogenase"/>
    <property type="match status" value="1"/>
</dbReference>
<dbReference type="InterPro" id="IPR001680">
    <property type="entry name" value="WD40_rpt"/>
</dbReference>
<dbReference type="OrthoDB" id="10251741at2759"/>
<organism evidence="7 8">
    <name type="scientific">Leptomonas seymouri</name>
    <dbReference type="NCBI Taxonomy" id="5684"/>
    <lineage>
        <taxon>Eukaryota</taxon>
        <taxon>Discoba</taxon>
        <taxon>Euglenozoa</taxon>
        <taxon>Kinetoplastea</taxon>
        <taxon>Metakinetoplastina</taxon>
        <taxon>Trypanosomatida</taxon>
        <taxon>Trypanosomatidae</taxon>
        <taxon>Leishmaniinae</taxon>
        <taxon>Leptomonas</taxon>
    </lineage>
</organism>
<feature type="compositionally biased region" description="Gly residues" evidence="6">
    <location>
        <begin position="712"/>
        <end position="722"/>
    </location>
</feature>
<dbReference type="SUPFAM" id="SSF50998">
    <property type="entry name" value="Quinoprotein alcohol dehydrogenase-like"/>
    <property type="match status" value="1"/>
</dbReference>
<dbReference type="InterPro" id="IPR015943">
    <property type="entry name" value="WD40/YVTN_repeat-like_dom_sf"/>
</dbReference>
<feature type="compositionally biased region" description="Low complexity" evidence="6">
    <location>
        <begin position="817"/>
        <end position="829"/>
    </location>
</feature>
<evidence type="ECO:0000313" key="8">
    <source>
        <dbReference type="Proteomes" id="UP000038009"/>
    </source>
</evidence>
<feature type="region of interest" description="Disordered" evidence="6">
    <location>
        <begin position="62"/>
        <end position="85"/>
    </location>
</feature>
<feature type="compositionally biased region" description="Low complexity" evidence="6">
    <location>
        <begin position="62"/>
        <end position="71"/>
    </location>
</feature>
<feature type="region of interest" description="Disordered" evidence="6">
    <location>
        <begin position="695"/>
        <end position="739"/>
    </location>
</feature>
<dbReference type="AlphaFoldDB" id="A0A0N0P8U2"/>
<keyword evidence="3" id="KW-0687">Ribonucleoprotein</keyword>
<comment type="caution">
    <text evidence="7">The sequence shown here is derived from an EMBL/GenBank/DDBJ whole genome shotgun (WGS) entry which is preliminary data.</text>
</comment>
<dbReference type="OMA" id="HALRGEM"/>